<dbReference type="SMART" id="SM01120">
    <property type="entry name" value="Dak2"/>
    <property type="match status" value="1"/>
</dbReference>
<dbReference type="PANTHER" id="PTHR33434:SF4">
    <property type="entry name" value="PHOSPHATASE PROTEIN"/>
    <property type="match status" value="1"/>
</dbReference>
<dbReference type="SMART" id="SM01121">
    <property type="entry name" value="Dak1_2"/>
    <property type="match status" value="1"/>
</dbReference>
<dbReference type="InterPro" id="IPR048394">
    <property type="entry name" value="FakA-like_M"/>
</dbReference>
<dbReference type="PROSITE" id="PS51480">
    <property type="entry name" value="DHAL"/>
    <property type="match status" value="1"/>
</dbReference>
<proteinExistence type="predicted"/>
<organism evidence="2 3">
    <name type="scientific">Ureaplasma miroungigenitalium</name>
    <dbReference type="NCBI Taxonomy" id="1042321"/>
    <lineage>
        <taxon>Bacteria</taxon>
        <taxon>Bacillati</taxon>
        <taxon>Mycoplasmatota</taxon>
        <taxon>Mycoplasmoidales</taxon>
        <taxon>Mycoplasmoidaceae</taxon>
        <taxon>Ureaplasma</taxon>
    </lineage>
</organism>
<protein>
    <submittedName>
        <fullName evidence="2">DAK2 domain-containing protein</fullName>
    </submittedName>
</protein>
<gene>
    <name evidence="2" type="ORF">OF376_01610</name>
</gene>
<feature type="domain" description="DhaL" evidence="1">
    <location>
        <begin position="7"/>
        <end position="197"/>
    </location>
</feature>
<name>A0ABT3BMJ6_9BACT</name>
<dbReference type="InterPro" id="IPR036117">
    <property type="entry name" value="DhaL_dom_sf"/>
</dbReference>
<dbReference type="SUPFAM" id="SSF101473">
    <property type="entry name" value="DhaL-like"/>
    <property type="match status" value="1"/>
</dbReference>
<evidence type="ECO:0000259" key="1">
    <source>
        <dbReference type="PROSITE" id="PS51480"/>
    </source>
</evidence>
<comment type="caution">
    <text evidence="2">The sequence shown here is derived from an EMBL/GenBank/DDBJ whole genome shotgun (WGS) entry which is preliminary data.</text>
</comment>
<dbReference type="InterPro" id="IPR033470">
    <property type="entry name" value="FakA-like_C"/>
</dbReference>
<dbReference type="InterPro" id="IPR050270">
    <property type="entry name" value="DegV_domain_contain"/>
</dbReference>
<accession>A0ABT3BMJ6</accession>
<dbReference type="PANTHER" id="PTHR33434">
    <property type="entry name" value="DEGV DOMAIN-CONTAINING PROTEIN DR_1986-RELATED"/>
    <property type="match status" value="1"/>
</dbReference>
<evidence type="ECO:0000313" key="2">
    <source>
        <dbReference type="EMBL" id="MCV3728463.1"/>
    </source>
</evidence>
<evidence type="ECO:0000313" key="3">
    <source>
        <dbReference type="Proteomes" id="UP001208245"/>
    </source>
</evidence>
<dbReference type="Pfam" id="PF02734">
    <property type="entry name" value="Dak2"/>
    <property type="match status" value="1"/>
</dbReference>
<dbReference type="InterPro" id="IPR019986">
    <property type="entry name" value="YloV-like"/>
</dbReference>
<dbReference type="Proteomes" id="UP001208245">
    <property type="component" value="Unassembled WGS sequence"/>
</dbReference>
<dbReference type="NCBIfam" id="TIGR03599">
    <property type="entry name" value="YloV"/>
    <property type="match status" value="1"/>
</dbReference>
<dbReference type="Pfam" id="PF21645">
    <property type="entry name" value="FakA-like_M"/>
    <property type="match status" value="1"/>
</dbReference>
<sequence length="560" mass="63311">MKKIPISLFRKMIFAGTKSLAEEYTYINELNIFPVPDGDTGSNMKTTTSGALDYVSDESLNYANFSSAYAKGLLMNARGNSGVIFSQIFRGFLDALNAESDTMEIKDFQEGLILAAKKAYDSVSNPVEGTMLTVIRILSEKIPAMEFNNINEFFQKIVEVASDVASQTTEMLDSLKEANVVDSGAYGLLTFFKGMLSVLDEKATDNTEKKWEEYKQHNVKKTDFVTQHDETESFGYCSEIVMNLNHKIIPDAPNKKPFNLSNYKSELEQIGDSLVLVHDDDYVKVHIHTLTPHKLLQISQKYGEFDKIKIENMTNQFYETLKQKGIALEKKKTPDFVHDQQIIVSVPSAKFKTLFVTDYGLEHILVTEDENIPSIQDYVDLILKAESKNVFIVTDDPNYIMAADHAAKLAAEQNINCFIIPGKNVFEALIAISLFDERNNAVKNSKDMIKGIKKAISAKISRSIKNVNFENLRVNKNDYIGIINKKIVSASNDSLKNLKQTIQVLIDLKKHPEICYLYAGKNAKANDIEQINEYLSTHHNILCEVIHTEQKLYDYYIGIQ</sequence>
<dbReference type="InterPro" id="IPR004007">
    <property type="entry name" value="DhaL_dom"/>
</dbReference>
<dbReference type="Gene3D" id="1.25.40.340">
    <property type="match status" value="1"/>
</dbReference>
<dbReference type="RefSeq" id="WP_263821779.1">
    <property type="nucleotide sequence ID" value="NZ_JAOXHK010000002.1"/>
</dbReference>
<dbReference type="Pfam" id="PF13684">
    <property type="entry name" value="FakA-like_C"/>
    <property type="match status" value="1"/>
</dbReference>
<dbReference type="EMBL" id="JAOXHL010000001">
    <property type="protein sequence ID" value="MCV3728463.1"/>
    <property type="molecule type" value="Genomic_DNA"/>
</dbReference>
<keyword evidence="3" id="KW-1185">Reference proteome</keyword>
<reference evidence="2 3" key="1">
    <citation type="journal article" date="2020" name="Int. J. Syst. Evol. Microbiol.">
        <title>Ureaplasma miroungigenitalium sp. nov. isolated from northern elephant seals (Mirounga angustirostris) and Ureaplasma zalophigenitalium sp. nov. isolated from California sea lions (Zalophus californianus).</title>
        <authorList>
            <person name="Volokhov D.V."/>
            <person name="Gulland F.M."/>
            <person name="Gao Y."/>
            <person name="Chizhikov V.E."/>
        </authorList>
    </citation>
    <scope>NUCLEOTIDE SEQUENCE [LARGE SCALE GENOMIC DNA]</scope>
    <source>
        <strain evidence="2 3">ES3182-GEN</strain>
    </source>
</reference>